<feature type="compositionally biased region" description="Polar residues" evidence="2">
    <location>
        <begin position="1511"/>
        <end position="1523"/>
    </location>
</feature>
<keyword evidence="5" id="KW-1185">Reference proteome</keyword>
<feature type="compositionally biased region" description="Basic and acidic residues" evidence="2">
    <location>
        <begin position="910"/>
        <end position="924"/>
    </location>
</feature>
<keyword evidence="1" id="KW-0863">Zinc-finger</keyword>
<gene>
    <name evidence="4" type="primary">Ttn-L2</name>
    <name evidence="4" type="ORF">Hamer_G008054</name>
</gene>
<feature type="domain" description="C3H1-type" evidence="3">
    <location>
        <begin position="2243"/>
        <end position="2271"/>
    </location>
</feature>
<feature type="compositionally biased region" description="Polar residues" evidence="2">
    <location>
        <begin position="1978"/>
        <end position="1994"/>
    </location>
</feature>
<feature type="compositionally biased region" description="Basic and acidic residues" evidence="2">
    <location>
        <begin position="1698"/>
        <end position="1710"/>
    </location>
</feature>
<feature type="compositionally biased region" description="Basic and acidic residues" evidence="2">
    <location>
        <begin position="937"/>
        <end position="1003"/>
    </location>
</feature>
<feature type="compositionally biased region" description="Polar residues" evidence="2">
    <location>
        <begin position="1658"/>
        <end position="1667"/>
    </location>
</feature>
<evidence type="ECO:0000256" key="1">
    <source>
        <dbReference type="PROSITE-ProRule" id="PRU00723"/>
    </source>
</evidence>
<dbReference type="EMBL" id="JAHLQT010027705">
    <property type="protein sequence ID" value="KAG7162501.1"/>
    <property type="molecule type" value="Genomic_DNA"/>
</dbReference>
<accession>A0A8J5MT76</accession>
<feature type="region of interest" description="Disordered" evidence="2">
    <location>
        <begin position="1978"/>
        <end position="1997"/>
    </location>
</feature>
<feature type="compositionally biased region" description="Basic and acidic residues" evidence="2">
    <location>
        <begin position="1396"/>
        <end position="1408"/>
    </location>
</feature>
<feature type="compositionally biased region" description="Basic and acidic residues" evidence="2">
    <location>
        <begin position="1448"/>
        <end position="1486"/>
    </location>
</feature>
<evidence type="ECO:0000256" key="2">
    <source>
        <dbReference type="SAM" id="MobiDB-lite"/>
    </source>
</evidence>
<feature type="compositionally biased region" description="Polar residues" evidence="2">
    <location>
        <begin position="1583"/>
        <end position="1607"/>
    </location>
</feature>
<feature type="compositionally biased region" description="Basic and acidic residues" evidence="2">
    <location>
        <begin position="1524"/>
        <end position="1577"/>
    </location>
</feature>
<feature type="region of interest" description="Disordered" evidence="2">
    <location>
        <begin position="1832"/>
        <end position="1852"/>
    </location>
</feature>
<name>A0A8J5MT76_HOMAM</name>
<dbReference type="InterPro" id="IPR000571">
    <property type="entry name" value="Znf_CCCH"/>
</dbReference>
<evidence type="ECO:0000259" key="3">
    <source>
        <dbReference type="PROSITE" id="PS50103"/>
    </source>
</evidence>
<keyword evidence="1" id="KW-0862">Zinc</keyword>
<dbReference type="InterPro" id="IPR027417">
    <property type="entry name" value="P-loop_NTPase"/>
</dbReference>
<feature type="compositionally biased region" description="Basic and acidic residues" evidence="2">
    <location>
        <begin position="1608"/>
        <end position="1634"/>
    </location>
</feature>
<feature type="compositionally biased region" description="Basic and acidic residues" evidence="2">
    <location>
        <begin position="1049"/>
        <end position="1385"/>
    </location>
</feature>
<dbReference type="SUPFAM" id="SSF90257">
    <property type="entry name" value="Myosin rod fragments"/>
    <property type="match status" value="1"/>
</dbReference>
<feature type="non-terminal residue" evidence="4">
    <location>
        <position position="1"/>
    </location>
</feature>
<feature type="zinc finger region" description="C3H1-type" evidence="1">
    <location>
        <begin position="2243"/>
        <end position="2271"/>
    </location>
</feature>
<dbReference type="GO" id="GO:0008270">
    <property type="term" value="F:zinc ion binding"/>
    <property type="evidence" value="ECO:0007669"/>
    <property type="project" value="UniProtKB-KW"/>
</dbReference>
<dbReference type="Gene3D" id="3.40.50.300">
    <property type="entry name" value="P-loop containing nucleotide triphosphate hydrolases"/>
    <property type="match status" value="1"/>
</dbReference>
<feature type="region of interest" description="Disordered" evidence="2">
    <location>
        <begin position="867"/>
        <end position="1408"/>
    </location>
</feature>
<organism evidence="4 5">
    <name type="scientific">Homarus americanus</name>
    <name type="common">American lobster</name>
    <dbReference type="NCBI Taxonomy" id="6706"/>
    <lineage>
        <taxon>Eukaryota</taxon>
        <taxon>Metazoa</taxon>
        <taxon>Ecdysozoa</taxon>
        <taxon>Arthropoda</taxon>
        <taxon>Crustacea</taxon>
        <taxon>Multicrustacea</taxon>
        <taxon>Malacostraca</taxon>
        <taxon>Eumalacostraca</taxon>
        <taxon>Eucarida</taxon>
        <taxon>Decapoda</taxon>
        <taxon>Pleocyemata</taxon>
        <taxon>Astacidea</taxon>
        <taxon>Nephropoidea</taxon>
        <taxon>Nephropidae</taxon>
        <taxon>Homarus</taxon>
    </lineage>
</organism>
<feature type="compositionally biased region" description="Basic and acidic residues" evidence="2">
    <location>
        <begin position="1496"/>
        <end position="1510"/>
    </location>
</feature>
<evidence type="ECO:0000313" key="4">
    <source>
        <dbReference type="EMBL" id="KAG7162501.1"/>
    </source>
</evidence>
<protein>
    <submittedName>
        <fullName evidence="4">Titin-like 2</fullName>
    </submittedName>
</protein>
<evidence type="ECO:0000313" key="5">
    <source>
        <dbReference type="Proteomes" id="UP000747542"/>
    </source>
</evidence>
<reference evidence="4" key="1">
    <citation type="journal article" date="2021" name="Sci. Adv.">
        <title>The American lobster genome reveals insights on longevity, neural, and immune adaptations.</title>
        <authorList>
            <person name="Polinski J.M."/>
            <person name="Zimin A.V."/>
            <person name="Clark K.F."/>
            <person name="Kohn A.B."/>
            <person name="Sadowski N."/>
            <person name="Timp W."/>
            <person name="Ptitsyn A."/>
            <person name="Khanna P."/>
            <person name="Romanova D.Y."/>
            <person name="Williams P."/>
            <person name="Greenwood S.J."/>
            <person name="Moroz L.L."/>
            <person name="Walt D.R."/>
            <person name="Bodnar A.G."/>
        </authorList>
    </citation>
    <scope>NUCLEOTIDE SEQUENCE</scope>
    <source>
        <strain evidence="4">GMGI-L3</strain>
    </source>
</reference>
<dbReference type="Proteomes" id="UP000747542">
    <property type="component" value="Unassembled WGS sequence"/>
</dbReference>
<dbReference type="InterPro" id="IPR039715">
    <property type="entry name" value="ZCCHC10"/>
</dbReference>
<dbReference type="PANTHER" id="PTHR13491:SF0">
    <property type="entry name" value="ZINC FINGER CCHC DOMAIN-CONTAINING PROTEIN 10"/>
    <property type="match status" value="1"/>
</dbReference>
<feature type="region of interest" description="Disordered" evidence="2">
    <location>
        <begin position="1448"/>
        <end position="1743"/>
    </location>
</feature>
<feature type="compositionally biased region" description="Polar residues" evidence="2">
    <location>
        <begin position="867"/>
        <end position="880"/>
    </location>
</feature>
<keyword evidence="1" id="KW-0479">Metal-binding</keyword>
<dbReference type="PROSITE" id="PS50103">
    <property type="entry name" value="ZF_C3H1"/>
    <property type="match status" value="1"/>
</dbReference>
<feature type="region of interest" description="Disordered" evidence="2">
    <location>
        <begin position="2498"/>
        <end position="2609"/>
    </location>
</feature>
<sequence>MSYWNAFDYMHHQFSTGEESVLFIMLCGINSVLSEITELECQVLNCSCNLKRVCLSKITSADVCDHLIWSAKYLRRQVTNKSRNSNVIFSGLLPVNFESIHKYDGDYHKQTTGHSVKNMERPVYEKQYGTLCSAVGQFNKWAQRDAESLGFPYWNIEKIFTTQTLGTGEYFIHDTEADGRTLTYPCQQERKVALMSAVRKTLVQLDSAPTTTPETPVEDCQEKVILKKLQEGCEQQTSIKRSSDERHFNTVVILANNLYKNVLEKLSSHRVIVIVERDLKFSSIPEVVRQNCNDRTRNALWLLPTGIYSHVKFNQNSGCGSYGCHVPLTRVSYDGTLPTREECKVRTSDFLSHSKDLQESVKKELGPKSVVLFLPLLPAVIVQDDKWPNHKSLHEAVGTICPFIATQFSLSILDIVYNDLCNAWSSVVIEPAFNDLSAVMFDYINTKQNKNLLKVTDCKMYSDAFKDWRNMCKEIFKLALFDTPKEFSSSSNSQSVSNATSPLNNLPFNMVKTPDQGNVQVLNLPDEAVSYTTHPISGTSKQEISASSSSSQSKHQTETLPLFQQIVVFCKKYIPVNLIELSKHLPVHFVYENITFDEVGQATLLRYQKKWSYHTLWFVISDVLQVATSVEVVPKCDMVNCPNPLKGFNLNCGQIYQYGPVNSNIKIIVDNVISKVEKFAYSVTEELEEGSAIFFAPLSPATMFWGDSSSTVTHDYLHKVGDAGLNFPIVSGRQKDWEDCSDHLRHEWTTWVINNMQNYTEPLQLLTTYLECKSKILFFNHVETKTYDNTIFDQGAWNRVVKGLLLYFTTRGFKEQDDETSLCKVASCQIVAGKYATSGDLSALTANTDGQQNKTLKEVQTIPMQVEQSSNEYIKGSSSRSLKDSDVQQSVLVDVRQSEDPPAECPPMVSDKRQVEPTKEHTAKSTDQLLKGSSAKLSKETPTKLSKETPTKLSKETPAKLSKDTSAKLSKDALVKLSKETPVKLSKETPVKLSKETPVKLSKETPVTLLKETPDKLPKETSAKLSEETPDKLSKDTLAKLSKHTPAKLPKDTCAKLSEETPDKLPKDTSAKLSKDASTKLSKDTSAKLSKDTSAKLSEETSAKLSKDTSAKLSKDTSAKLSKDTSAKLSEETPDKLSKDTSAKLSKDTSAKLSKETSAKLSEEAPDKLSKDTSTKLSKDTSAKLSEEAPDKLSKDTSTKLSKDTSAKLHKLPKDTSDKLSKETSAKLSEETPDKLSKDTLAKRSKDTSAKLSKDTSAKLSKDASTKLSKDTSAKLSKDASTKLSKDTFAKLSEETPDKLPKDTSAKLSKDTSAKLSKDASTKLSKDTSAKLSKDASTKLSKDTSAKLSKDTSAKLSKETFAKLSEETSARLSKDTSAKLSKDTSAKLSKNTSAKLPKDTSAKLSKDTLAKLSKDTSAKLSKDTSAKLSKDTLAKLSKDTCAKMSKDTCAKLSKDTSAKLSKDTTAKLSEETPDKMSKDTSAKLSKDTSANLSKDTTTKLSEETPDKMSKDTSAMLSKNTSAKLSEETPDKMSKDTSAKLSKDTSAKLSKDTSAKLSKDTSAKLSKDTSAKLSKDTSTKLSKNTSVKLSIETSSKLSKDTSANLSKDTTAKVSKDTSAKLSKETPAKLSKDTSDKFSSVTSAELLTEPAKLHIKLAQDPTQSSNQPAESPVKEPVEPSKHHEELAKQLAEPTKLSVEPVRRSVEPVKEAVEPTVAPDKPITEPTKPPVEYTKPTAEPAKPTADPAMAVAERAKPSIMPPKPLVEPVEESIKLTQKIAVPSTRELAELTKQPAELTKQPAELNKQPAELTKQPAELTKQPAELTKQLAKLTKQPAELTKQPAELTKQPAELTKQPAELTKQPAELTKQPAELAKHPAELAKQPAELPKQPAELAKQSAELAKQPAELIKQPAELTKQPAEACIMGPIASIKQVTVLSSQQSTEPSARVGMMYVNSHIKTLDACESSFTTEKQINIVSNSNSATVDHESSPPSKTQWKTDRGRVDGINIMIETNARQVEKVESLKTKTGQVKMVESLKTKTGEMKKVASLKTNVVKKFESENIAHGHDSGSSKKGGIIEITRVQLKNDYKLASTSKYLVHEVHSDDEETCYQRSKLLTASTSTKGKSHKKSSQHYRARKYLLVRASNISEITPISVIQKVFQACGAPYPGKYDGDGESNYNYQDELALDNEVEETLREEEEKMVDYVKKWIDTVKICIKDVCSCPDLCLDYHTLADRRRSPGFFEYCDEMCQVVTRGENCIQGDSCPYAHTLLEREYHIKRFRSLVCTGWIVNRCCPKKEEVCPYVHPESPDCMYHKSWHDLYVEGLGNTLTFLVEAVRNTFKLPIAPGIRVLVITPSLLVARLLKLALHDLAQIFLQTVVSVTHEHQSLEKGTVVIGTPGALSKILVTKEASSYLCNTRAVIVDDITNILKDFMHQHQLSYILSKVLNNKGLNRVVVTEKFSDYEMSIAADLMKTKFVKASMENLNIKSFRRVNGMLKKERHSLSSEKKLQKRRSLSPFSEELQKRRSLSPSSEELQKRRSLSPSSEELQKRRSLSPFSEELQKRRSLSPTFGRLQKKRSLSPSSEKKLQKKRSLSPSSGRLQKKRILSP</sequence>
<feature type="region of interest" description="Disordered" evidence="2">
    <location>
        <begin position="1789"/>
        <end position="1815"/>
    </location>
</feature>
<dbReference type="PANTHER" id="PTHR13491">
    <property type="entry name" value="ZCCHC10 PROTEIN"/>
    <property type="match status" value="1"/>
</dbReference>
<proteinExistence type="predicted"/>
<feature type="compositionally biased region" description="Basic and acidic residues" evidence="2">
    <location>
        <begin position="1012"/>
        <end position="1038"/>
    </location>
</feature>
<feature type="compositionally biased region" description="Basic and acidic residues" evidence="2">
    <location>
        <begin position="1670"/>
        <end position="1685"/>
    </location>
</feature>
<comment type="caution">
    <text evidence="4">The sequence shown here is derived from an EMBL/GenBank/DDBJ whole genome shotgun (WGS) entry which is preliminary data.</text>
</comment>